<evidence type="ECO:0000259" key="11">
    <source>
        <dbReference type="Pfam" id="PF01909"/>
    </source>
</evidence>
<keyword evidence="5 10" id="KW-0547">Nucleotide-binding</keyword>
<dbReference type="GO" id="GO:0005524">
    <property type="term" value="F:ATP binding"/>
    <property type="evidence" value="ECO:0007669"/>
    <property type="project" value="UniProtKB-UniRule"/>
</dbReference>
<dbReference type="InterPro" id="IPR015329">
    <property type="entry name" value="tRNA_NucTransf2"/>
</dbReference>
<accession>A0A497EWR6</accession>
<dbReference type="InterPro" id="IPR042090">
    <property type="entry name" value="CCA_tRNA_nucleotrans_2"/>
</dbReference>
<dbReference type="InterPro" id="IPR048833">
    <property type="entry name" value="CAA_C"/>
</dbReference>
<dbReference type="GO" id="GO:0042245">
    <property type="term" value="P:RNA repair"/>
    <property type="evidence" value="ECO:0007669"/>
    <property type="project" value="UniProtKB-KW"/>
</dbReference>
<dbReference type="InterPro" id="IPR043519">
    <property type="entry name" value="NT_sf"/>
</dbReference>
<dbReference type="SUPFAM" id="SSF55003">
    <property type="entry name" value="PAP/Archaeal CCA-adding enzyme, C-terminal domain"/>
    <property type="match status" value="1"/>
</dbReference>
<feature type="binding site" evidence="10">
    <location>
        <position position="118"/>
    </location>
    <ligand>
        <name>Mg(2+)</name>
        <dbReference type="ChEBI" id="CHEBI:18420"/>
    </ligand>
</feature>
<dbReference type="InterPro" id="IPR011068">
    <property type="entry name" value="NuclTrfase_I-like_C"/>
</dbReference>
<dbReference type="Gene3D" id="3.30.70.1550">
    <property type="entry name" value="Archaeal tRNA CCA-adding enzyme catalytic domain"/>
    <property type="match status" value="1"/>
</dbReference>
<gene>
    <name evidence="10 14" type="primary">cca</name>
    <name evidence="14" type="ORF">DRJ20_01795</name>
</gene>
<organism evidence="14 15">
    <name type="scientific">Thermoproteota archaeon</name>
    <dbReference type="NCBI Taxonomy" id="2056631"/>
    <lineage>
        <taxon>Archaea</taxon>
        <taxon>Thermoproteota</taxon>
    </lineage>
</organism>
<dbReference type="SUPFAM" id="SSF81631">
    <property type="entry name" value="PAP/OAS1 substrate-binding domain"/>
    <property type="match status" value="1"/>
</dbReference>
<dbReference type="PANTHER" id="PTHR39643">
    <property type="entry name" value="CCA-ADDING ENZYME"/>
    <property type="match status" value="1"/>
</dbReference>
<dbReference type="InterPro" id="IPR006116">
    <property type="entry name" value="NT_2-5OAS_ClassI-CCAase"/>
</dbReference>
<evidence type="ECO:0000313" key="14">
    <source>
        <dbReference type="EMBL" id="RLE51616.1"/>
    </source>
</evidence>
<keyword evidence="8 10" id="KW-0460">Magnesium</keyword>
<dbReference type="GO" id="GO:0000049">
    <property type="term" value="F:tRNA binding"/>
    <property type="evidence" value="ECO:0007669"/>
    <property type="project" value="UniProtKB-UniRule"/>
</dbReference>
<evidence type="ECO:0000256" key="5">
    <source>
        <dbReference type="ARBA" id="ARBA00022741"/>
    </source>
</evidence>
<evidence type="ECO:0000256" key="10">
    <source>
        <dbReference type="HAMAP-Rule" id="MF_01264"/>
    </source>
</evidence>
<dbReference type="GO" id="GO:0000287">
    <property type="term" value="F:magnesium ion binding"/>
    <property type="evidence" value="ECO:0007669"/>
    <property type="project" value="UniProtKB-UniRule"/>
</dbReference>
<feature type="domain" description="CCA-adding enzyme C-terminal" evidence="13">
    <location>
        <begin position="292"/>
        <end position="437"/>
    </location>
</feature>
<feature type="binding site" evidence="10">
    <location>
        <position position="170"/>
    </location>
    <ligand>
        <name>ATP</name>
        <dbReference type="ChEBI" id="CHEBI:30616"/>
    </ligand>
</feature>
<comment type="function">
    <text evidence="10">Catalyzes the addition and repair of the essential 3'-terminal CCA sequence in tRNAs without using a nucleic acid template. Adds these three nucleotides in the order of C, C, and A to the tRNA nucleotide-73, using CTP and ATP as substrates and producing inorganic pyrophosphate. tRNA 3'-terminal CCA addition is required both for tRNA processing and repair. Also involved in tRNA surveillance by mediating tandem CCA addition to generate a CCACCA at the 3' terminus of unstable tRNAs. While stable tRNAs receive only 3'-terminal CCA, unstable tRNAs are marked with CCACCA and rapidly degraded.</text>
</comment>
<dbReference type="Proteomes" id="UP000268446">
    <property type="component" value="Unassembled WGS sequence"/>
</dbReference>
<feature type="binding site" evidence="10">
    <location>
        <position position="54"/>
    </location>
    <ligand>
        <name>CTP</name>
        <dbReference type="ChEBI" id="CHEBI:37563"/>
    </ligand>
</feature>
<evidence type="ECO:0000256" key="2">
    <source>
        <dbReference type="ARBA" id="ARBA00022694"/>
    </source>
</evidence>
<protein>
    <recommendedName>
        <fullName evidence="10">CCA-adding enzyme</fullName>
        <ecNumber evidence="10">2.7.7.72</ecNumber>
    </recommendedName>
    <alternativeName>
        <fullName evidence="10">CCA tRNA nucleotidyltransferase</fullName>
    </alternativeName>
    <alternativeName>
        <fullName evidence="10">tRNA CCA-pyrophosphorylase</fullName>
    </alternativeName>
    <alternativeName>
        <fullName evidence="10">tRNA adenylyl-/cytidylyl- transferase</fullName>
    </alternativeName>
    <alternativeName>
        <fullName evidence="10">tRNA nucleotidyltransferase</fullName>
    </alternativeName>
    <alternativeName>
        <fullName evidence="10">tRNA-NT</fullName>
    </alternativeName>
</protein>
<dbReference type="CDD" id="cd05400">
    <property type="entry name" value="NT_2-5OAS_ClassI-CCAase"/>
    <property type="match status" value="1"/>
</dbReference>
<comment type="catalytic activity">
    <reaction evidence="10">
        <text>a tRNA precursor + 2 CTP + ATP = a tRNA with a 3' CCA end + 3 diphosphate</text>
        <dbReference type="Rhea" id="RHEA:14433"/>
        <dbReference type="Rhea" id="RHEA-COMP:10465"/>
        <dbReference type="Rhea" id="RHEA-COMP:10468"/>
        <dbReference type="ChEBI" id="CHEBI:30616"/>
        <dbReference type="ChEBI" id="CHEBI:33019"/>
        <dbReference type="ChEBI" id="CHEBI:37563"/>
        <dbReference type="ChEBI" id="CHEBI:74896"/>
        <dbReference type="ChEBI" id="CHEBI:83071"/>
        <dbReference type="EC" id="2.7.7.72"/>
    </reaction>
</comment>
<dbReference type="EMBL" id="QMQZ01000042">
    <property type="protein sequence ID" value="RLE51616.1"/>
    <property type="molecule type" value="Genomic_DNA"/>
</dbReference>
<dbReference type="InterPro" id="IPR002934">
    <property type="entry name" value="Polymerase_NTP_transf_dom"/>
</dbReference>
<sequence length="468" mass="53693">MSKVEEVINAVLKKVRPSAVERKAVNRVVSEVLSRIKNVASRLGFEVEVRVEGSIAKDTWISGDRDIDVFIRLPKEIGREGLESIGLRIAREAAGDKWIECYAEHPYVEAEIYGFTVDLVPCFMVSSAEEATSAVDRTPFHTDYINSHLSGELKDEVRLLKQFMKGIDVYGAEVKVQGFSGYLCELLILHYKSFIRVLEAAAYDWKPYSTVIDIENYYADSDEPLALFKAPLVVVDPVDKRRNVAAALSLQKMCEFIAASKAFIKSPDLKFFYPPPIMPLNIDEVLREIEKRGTDFVFIVTRCPKASPDVLWGQFYKSVEGIRRLLEVYDFKVIDCAVWSDESKYLIFMFELESACLPALEKHLGPPVYSREHSERFIEKYLEVVAPIAGPKIEGDRWVVYLKRKYFNACDLIGEKLLEARLGKLVYSELSRGFQIMLNEEVSEIYRDLRDFAVFFTRYLFGKPRWLL</sequence>
<evidence type="ECO:0000313" key="15">
    <source>
        <dbReference type="Proteomes" id="UP000268446"/>
    </source>
</evidence>
<dbReference type="GO" id="GO:0004810">
    <property type="term" value="F:CCA tRNA nucleotidyltransferase activity"/>
    <property type="evidence" value="ECO:0007669"/>
    <property type="project" value="UniProtKB-UniRule"/>
</dbReference>
<feature type="binding site" evidence="10">
    <location>
        <position position="161"/>
    </location>
    <ligand>
        <name>CTP</name>
        <dbReference type="ChEBI" id="CHEBI:37563"/>
    </ligand>
</feature>
<dbReference type="Pfam" id="PF09249">
    <property type="entry name" value="tRNA_NucTransf2"/>
    <property type="match status" value="1"/>
</dbReference>
<dbReference type="Pfam" id="PF21133">
    <property type="entry name" value="CAA_C"/>
    <property type="match status" value="1"/>
</dbReference>
<keyword evidence="6 10" id="KW-0692">RNA repair</keyword>
<dbReference type="NCBIfam" id="TIGR03671">
    <property type="entry name" value="cca_archaeal"/>
    <property type="match status" value="1"/>
</dbReference>
<dbReference type="SUPFAM" id="SSF81301">
    <property type="entry name" value="Nucleotidyltransferase"/>
    <property type="match status" value="1"/>
</dbReference>
<feature type="binding site" evidence="10">
    <location>
        <position position="66"/>
    </location>
    <ligand>
        <name>Mg(2+)</name>
        <dbReference type="ChEBI" id="CHEBI:18420"/>
    </ligand>
</feature>
<dbReference type="Gene3D" id="3.30.70.590">
    <property type="entry name" value="Poly(A) polymerase predicted RNA binding domain"/>
    <property type="match status" value="1"/>
</dbReference>
<dbReference type="EC" id="2.7.7.72" evidence="10"/>
<evidence type="ECO:0000256" key="3">
    <source>
        <dbReference type="ARBA" id="ARBA00022695"/>
    </source>
</evidence>
<dbReference type="PANTHER" id="PTHR39643:SF1">
    <property type="entry name" value="CCA-ADDING ENZYME"/>
    <property type="match status" value="1"/>
</dbReference>
<dbReference type="PIRSF" id="PIRSF005335">
    <property type="entry name" value="CCA_arch"/>
    <property type="match status" value="1"/>
</dbReference>
<dbReference type="AlphaFoldDB" id="A0A497EWR6"/>
<comment type="subunit">
    <text evidence="10">Homodimer.</text>
</comment>
<dbReference type="InterPro" id="IPR008229">
    <property type="entry name" value="CCA-adding_arc"/>
</dbReference>
<evidence type="ECO:0000256" key="1">
    <source>
        <dbReference type="ARBA" id="ARBA00022679"/>
    </source>
</evidence>
<proteinExistence type="inferred from homology"/>
<comment type="miscellaneous">
    <text evidence="10">A single active site specifically recognizes both ATP and CTP and is responsible for their addition.</text>
</comment>
<evidence type="ECO:0000256" key="8">
    <source>
        <dbReference type="ARBA" id="ARBA00022842"/>
    </source>
</evidence>
<feature type="binding site" evidence="10">
    <location>
        <position position="68"/>
    </location>
    <ligand>
        <name>Mg(2+)</name>
        <dbReference type="ChEBI" id="CHEBI:18420"/>
    </ligand>
</feature>
<reference evidence="14 15" key="1">
    <citation type="submission" date="2018-06" db="EMBL/GenBank/DDBJ databases">
        <title>Extensive metabolic versatility and redundancy in microbially diverse, dynamic hydrothermal sediments.</title>
        <authorList>
            <person name="Dombrowski N."/>
            <person name="Teske A."/>
            <person name="Baker B.J."/>
        </authorList>
    </citation>
    <scope>NUCLEOTIDE SEQUENCE [LARGE SCALE GENOMIC DNA]</scope>
    <source>
        <strain evidence="14">B29_G17</strain>
    </source>
</reference>
<dbReference type="Pfam" id="PF01909">
    <property type="entry name" value="NTP_transf_2"/>
    <property type="match status" value="1"/>
</dbReference>
<keyword evidence="1 10" id="KW-0808">Transferase</keyword>
<evidence type="ECO:0000259" key="13">
    <source>
        <dbReference type="Pfam" id="PF21133"/>
    </source>
</evidence>
<evidence type="ECO:0000256" key="7">
    <source>
        <dbReference type="ARBA" id="ARBA00022840"/>
    </source>
</evidence>
<keyword evidence="7 10" id="KW-0067">ATP-binding</keyword>
<feature type="binding site" evidence="10">
    <location>
        <position position="57"/>
    </location>
    <ligand>
        <name>ATP</name>
        <dbReference type="ChEBI" id="CHEBI:30616"/>
    </ligand>
</feature>
<comment type="cofactor">
    <cofactor evidence="10">
        <name>Mg(2+)</name>
        <dbReference type="ChEBI" id="CHEBI:18420"/>
    </cofactor>
</comment>
<dbReference type="Gene3D" id="3.30.460.10">
    <property type="entry name" value="Beta Polymerase, domain 2"/>
    <property type="match status" value="1"/>
</dbReference>
<feature type="binding site" evidence="10">
    <location>
        <position position="170"/>
    </location>
    <ligand>
        <name>CTP</name>
        <dbReference type="ChEBI" id="CHEBI:37563"/>
    </ligand>
</feature>
<evidence type="ECO:0000256" key="9">
    <source>
        <dbReference type="ARBA" id="ARBA00022884"/>
    </source>
</evidence>
<name>A0A497EWR6_9CREN</name>
<feature type="domain" description="tRNA nucleotidyltransferase substrate binding" evidence="12">
    <location>
        <begin position="155"/>
        <end position="273"/>
    </location>
</feature>
<evidence type="ECO:0000256" key="4">
    <source>
        <dbReference type="ARBA" id="ARBA00022723"/>
    </source>
</evidence>
<feature type="binding site" evidence="10">
    <location>
        <position position="54"/>
    </location>
    <ligand>
        <name>ATP</name>
        <dbReference type="ChEBI" id="CHEBI:30616"/>
    </ligand>
</feature>
<comment type="catalytic activity">
    <reaction evidence="10">
        <text>a tRNA with a 3' CCA end + 2 CTP + ATP = a tRNA with a 3' CCACCA end + 3 diphosphate</text>
        <dbReference type="Rhea" id="RHEA:76235"/>
        <dbReference type="Rhea" id="RHEA-COMP:10468"/>
        <dbReference type="Rhea" id="RHEA-COMP:18655"/>
        <dbReference type="ChEBI" id="CHEBI:30616"/>
        <dbReference type="ChEBI" id="CHEBI:33019"/>
        <dbReference type="ChEBI" id="CHEBI:37563"/>
        <dbReference type="ChEBI" id="CHEBI:83071"/>
        <dbReference type="ChEBI" id="CHEBI:195187"/>
    </reaction>
</comment>
<keyword evidence="9 10" id="KW-0694">RNA-binding</keyword>
<feature type="domain" description="Polymerase nucleotidyl transferase" evidence="11">
    <location>
        <begin position="36"/>
        <end position="140"/>
    </location>
</feature>
<feature type="binding site" evidence="10">
    <location>
        <position position="161"/>
    </location>
    <ligand>
        <name>ATP</name>
        <dbReference type="ChEBI" id="CHEBI:30616"/>
    </ligand>
</feature>
<comment type="similarity">
    <text evidence="10">Belongs to the tRNA nucleotidyltransferase/poly(A) polymerase family. Archaeal CCA-adding enzyme subfamily.</text>
</comment>
<feature type="binding site" evidence="10">
    <location>
        <position position="141"/>
    </location>
    <ligand>
        <name>CTP</name>
        <dbReference type="ChEBI" id="CHEBI:37563"/>
    </ligand>
</feature>
<keyword evidence="4 10" id="KW-0479">Metal-binding</keyword>
<evidence type="ECO:0000259" key="12">
    <source>
        <dbReference type="Pfam" id="PF09249"/>
    </source>
</evidence>
<dbReference type="HAMAP" id="MF_01264">
    <property type="entry name" value="CCA_arch"/>
    <property type="match status" value="1"/>
</dbReference>
<feature type="binding site" evidence="10">
    <location>
        <position position="57"/>
    </location>
    <ligand>
        <name>CTP</name>
        <dbReference type="ChEBI" id="CHEBI:37563"/>
    </ligand>
</feature>
<feature type="binding site" evidence="10">
    <location>
        <position position="141"/>
    </location>
    <ligand>
        <name>ATP</name>
        <dbReference type="ChEBI" id="CHEBI:30616"/>
    </ligand>
</feature>
<keyword evidence="2 10" id="KW-0819">tRNA processing</keyword>
<dbReference type="Gene3D" id="1.10.1410.30">
    <property type="entry name" value="CCA tRNA nucleotidyltransferase, domain 2"/>
    <property type="match status" value="1"/>
</dbReference>
<comment type="caution">
    <text evidence="14">The sequence shown here is derived from an EMBL/GenBank/DDBJ whole genome shotgun (WGS) entry which is preliminary data.</text>
</comment>
<dbReference type="GO" id="GO:0160016">
    <property type="term" value="F:CCACCA tRNA nucleotidyltransferase activity"/>
    <property type="evidence" value="ECO:0007669"/>
    <property type="project" value="RHEA"/>
</dbReference>
<evidence type="ECO:0000256" key="6">
    <source>
        <dbReference type="ARBA" id="ARBA00022800"/>
    </source>
</evidence>
<keyword evidence="3 10" id="KW-0548">Nucleotidyltransferase</keyword>
<dbReference type="GO" id="GO:0001680">
    <property type="term" value="P:tRNA 3'-terminal CCA addition"/>
    <property type="evidence" value="ECO:0007669"/>
    <property type="project" value="UniProtKB-UniRule"/>
</dbReference>